<sequence length="62" mass="7220">MSWMLILVTYVCIIRRCRPNDISTLVYEYARGILKQDISLKGTEELTWLNSTQLNITEVISI</sequence>
<accession>A0AAF0QDF1</accession>
<evidence type="ECO:0000313" key="3">
    <source>
        <dbReference type="Proteomes" id="UP001234989"/>
    </source>
</evidence>
<feature type="signal peptide" evidence="1">
    <location>
        <begin position="1"/>
        <end position="19"/>
    </location>
</feature>
<evidence type="ECO:0000313" key="2">
    <source>
        <dbReference type="EMBL" id="WMV20523.1"/>
    </source>
</evidence>
<gene>
    <name evidence="2" type="ORF">MTR67_013908</name>
</gene>
<dbReference type="EMBL" id="CP133614">
    <property type="protein sequence ID" value="WMV20523.1"/>
    <property type="molecule type" value="Genomic_DNA"/>
</dbReference>
<organism evidence="2 3">
    <name type="scientific">Solanum verrucosum</name>
    <dbReference type="NCBI Taxonomy" id="315347"/>
    <lineage>
        <taxon>Eukaryota</taxon>
        <taxon>Viridiplantae</taxon>
        <taxon>Streptophyta</taxon>
        <taxon>Embryophyta</taxon>
        <taxon>Tracheophyta</taxon>
        <taxon>Spermatophyta</taxon>
        <taxon>Magnoliopsida</taxon>
        <taxon>eudicotyledons</taxon>
        <taxon>Gunneridae</taxon>
        <taxon>Pentapetalae</taxon>
        <taxon>asterids</taxon>
        <taxon>lamiids</taxon>
        <taxon>Solanales</taxon>
        <taxon>Solanaceae</taxon>
        <taxon>Solanoideae</taxon>
        <taxon>Solaneae</taxon>
        <taxon>Solanum</taxon>
    </lineage>
</organism>
<protein>
    <submittedName>
        <fullName evidence="2">Uncharacterized protein</fullName>
    </submittedName>
</protein>
<keyword evidence="3" id="KW-1185">Reference proteome</keyword>
<dbReference type="Proteomes" id="UP001234989">
    <property type="component" value="Chromosome 3"/>
</dbReference>
<proteinExistence type="predicted"/>
<dbReference type="AlphaFoldDB" id="A0AAF0QDF1"/>
<feature type="chain" id="PRO_5041904714" evidence="1">
    <location>
        <begin position="20"/>
        <end position="62"/>
    </location>
</feature>
<evidence type="ECO:0000256" key="1">
    <source>
        <dbReference type="SAM" id="SignalP"/>
    </source>
</evidence>
<reference evidence="2" key="1">
    <citation type="submission" date="2023-08" db="EMBL/GenBank/DDBJ databases">
        <title>A de novo genome assembly of Solanum verrucosum Schlechtendal, a Mexican diploid species geographically isolated from the other diploid A-genome species in potato relatives.</title>
        <authorList>
            <person name="Hosaka K."/>
        </authorList>
    </citation>
    <scope>NUCLEOTIDE SEQUENCE</scope>
    <source>
        <tissue evidence="2">Young leaves</tissue>
    </source>
</reference>
<name>A0AAF0QDF1_SOLVR</name>
<keyword evidence="1" id="KW-0732">Signal</keyword>